<dbReference type="EMBL" id="MU276153">
    <property type="protein sequence ID" value="KAI0040987.1"/>
    <property type="molecule type" value="Genomic_DNA"/>
</dbReference>
<reference evidence="1" key="1">
    <citation type="submission" date="2021-02" db="EMBL/GenBank/DDBJ databases">
        <authorList>
            <consortium name="DOE Joint Genome Institute"/>
            <person name="Ahrendt S."/>
            <person name="Looney B.P."/>
            <person name="Miyauchi S."/>
            <person name="Morin E."/>
            <person name="Drula E."/>
            <person name="Courty P.E."/>
            <person name="Chicoki N."/>
            <person name="Fauchery L."/>
            <person name="Kohler A."/>
            <person name="Kuo A."/>
            <person name="Labutti K."/>
            <person name="Pangilinan J."/>
            <person name="Lipzen A."/>
            <person name="Riley R."/>
            <person name="Andreopoulos W."/>
            <person name="He G."/>
            <person name="Johnson J."/>
            <person name="Barry K.W."/>
            <person name="Grigoriev I.V."/>
            <person name="Nagy L."/>
            <person name="Hibbett D."/>
            <person name="Henrissat B."/>
            <person name="Matheny P.B."/>
            <person name="Labbe J."/>
            <person name="Martin F."/>
        </authorList>
    </citation>
    <scope>NUCLEOTIDE SEQUENCE</scope>
    <source>
        <strain evidence="1">FP105234-sp</strain>
    </source>
</reference>
<dbReference type="Proteomes" id="UP000814033">
    <property type="component" value="Unassembled WGS sequence"/>
</dbReference>
<name>A0ACB8RAN9_9AGAM</name>
<comment type="caution">
    <text evidence="1">The sequence shown here is derived from an EMBL/GenBank/DDBJ whole genome shotgun (WGS) entry which is preliminary data.</text>
</comment>
<evidence type="ECO:0000313" key="2">
    <source>
        <dbReference type="Proteomes" id="UP000814033"/>
    </source>
</evidence>
<reference evidence="1" key="2">
    <citation type="journal article" date="2022" name="New Phytol.">
        <title>Evolutionary transition to the ectomycorrhizal habit in the genomes of a hyperdiverse lineage of mushroom-forming fungi.</title>
        <authorList>
            <person name="Looney B."/>
            <person name="Miyauchi S."/>
            <person name="Morin E."/>
            <person name="Drula E."/>
            <person name="Courty P.E."/>
            <person name="Kohler A."/>
            <person name="Kuo A."/>
            <person name="LaButti K."/>
            <person name="Pangilinan J."/>
            <person name="Lipzen A."/>
            <person name="Riley R."/>
            <person name="Andreopoulos W."/>
            <person name="He G."/>
            <person name="Johnson J."/>
            <person name="Nolan M."/>
            <person name="Tritt A."/>
            <person name="Barry K.W."/>
            <person name="Grigoriev I.V."/>
            <person name="Nagy L.G."/>
            <person name="Hibbett D."/>
            <person name="Henrissat B."/>
            <person name="Matheny P.B."/>
            <person name="Labbe J."/>
            <person name="Martin F.M."/>
        </authorList>
    </citation>
    <scope>NUCLEOTIDE SEQUENCE</scope>
    <source>
        <strain evidence="1">FP105234-sp</strain>
    </source>
</reference>
<accession>A0ACB8RAN9</accession>
<proteinExistence type="predicted"/>
<protein>
    <submittedName>
        <fullName evidence="1">Uncharacterized protein</fullName>
    </submittedName>
</protein>
<organism evidence="1 2">
    <name type="scientific">Auriscalpium vulgare</name>
    <dbReference type="NCBI Taxonomy" id="40419"/>
    <lineage>
        <taxon>Eukaryota</taxon>
        <taxon>Fungi</taxon>
        <taxon>Dikarya</taxon>
        <taxon>Basidiomycota</taxon>
        <taxon>Agaricomycotina</taxon>
        <taxon>Agaricomycetes</taxon>
        <taxon>Russulales</taxon>
        <taxon>Auriscalpiaceae</taxon>
        <taxon>Auriscalpium</taxon>
    </lineage>
</organism>
<gene>
    <name evidence="1" type="ORF">FA95DRAFT_788245</name>
</gene>
<sequence length="179" mass="19616">MTSASLRKGAVLTRALVRRFLAYGEAVLAHCATLAASTHVPYSRMQASDDLRAIICGLQPTSGIGAMLADLEASMPKSARKLIRQAQKASEKHERSLKATLSYLSEKLRNLNEAPALTLEQLMAERDAWRKRKDMVEDALVTLEKRACGDDAYSIPRRGRSAKLFGQLAAPSKFHFGSA</sequence>
<evidence type="ECO:0000313" key="1">
    <source>
        <dbReference type="EMBL" id="KAI0040987.1"/>
    </source>
</evidence>
<keyword evidence="2" id="KW-1185">Reference proteome</keyword>